<name>A0A834EG89_9CHIR</name>
<dbReference type="AlphaFoldDB" id="A0A834EG89"/>
<gene>
    <name evidence="1" type="ORF">HJG60_010191</name>
</gene>
<dbReference type="EMBL" id="JABVXQ010000003">
    <property type="protein sequence ID" value="KAF6119785.1"/>
    <property type="molecule type" value="Genomic_DNA"/>
</dbReference>
<accession>A0A834EG89</accession>
<organism evidence="1 2">
    <name type="scientific">Phyllostomus discolor</name>
    <name type="common">pale spear-nosed bat</name>
    <dbReference type="NCBI Taxonomy" id="89673"/>
    <lineage>
        <taxon>Eukaryota</taxon>
        <taxon>Metazoa</taxon>
        <taxon>Chordata</taxon>
        <taxon>Craniata</taxon>
        <taxon>Vertebrata</taxon>
        <taxon>Euteleostomi</taxon>
        <taxon>Mammalia</taxon>
        <taxon>Eutheria</taxon>
        <taxon>Laurasiatheria</taxon>
        <taxon>Chiroptera</taxon>
        <taxon>Yangochiroptera</taxon>
        <taxon>Phyllostomidae</taxon>
        <taxon>Phyllostominae</taxon>
        <taxon>Phyllostomus</taxon>
    </lineage>
</organism>
<sequence length="145" mass="15918">MCVGQRGEKQAVTLSTTLESLFSTRPLYLVSNISPGKRKHFSGQSLGNILSSSLWFTRRLLGHPAGATRSARGLRALHGMRWGGEGDKPTPTRPDCAWCQCEHVRRTSLWGTPTLLKESPQNKRLCCEFAMGVPVLGAFFITATS</sequence>
<comment type="caution">
    <text evidence="1">The sequence shown here is derived from an EMBL/GenBank/DDBJ whole genome shotgun (WGS) entry which is preliminary data.</text>
</comment>
<reference evidence="1 2" key="1">
    <citation type="journal article" date="2020" name="Nature">
        <title>Six reference-quality genomes reveal evolution of bat adaptations.</title>
        <authorList>
            <person name="Jebb D."/>
            <person name="Huang Z."/>
            <person name="Pippel M."/>
            <person name="Hughes G.M."/>
            <person name="Lavrichenko K."/>
            <person name="Devanna P."/>
            <person name="Winkler S."/>
            <person name="Jermiin L.S."/>
            <person name="Skirmuntt E.C."/>
            <person name="Katzourakis A."/>
            <person name="Burkitt-Gray L."/>
            <person name="Ray D.A."/>
            <person name="Sullivan K.A.M."/>
            <person name="Roscito J.G."/>
            <person name="Kirilenko B.M."/>
            <person name="Davalos L.M."/>
            <person name="Corthals A.P."/>
            <person name="Power M.L."/>
            <person name="Jones G."/>
            <person name="Ransome R.D."/>
            <person name="Dechmann D.K.N."/>
            <person name="Locatelli A.G."/>
            <person name="Puechmaille S.J."/>
            <person name="Fedrigo O."/>
            <person name="Jarvis E.D."/>
            <person name="Hiller M."/>
            <person name="Vernes S.C."/>
            <person name="Myers E.W."/>
            <person name="Teeling E.C."/>
        </authorList>
    </citation>
    <scope>NUCLEOTIDE SEQUENCE [LARGE SCALE GENOMIC DNA]</scope>
    <source>
        <strain evidence="1">Bat1K_MPI-CBG_1</strain>
    </source>
</reference>
<evidence type="ECO:0000313" key="1">
    <source>
        <dbReference type="EMBL" id="KAF6119785.1"/>
    </source>
</evidence>
<proteinExistence type="predicted"/>
<protein>
    <submittedName>
        <fullName evidence="1">Uncharacterized protein</fullName>
    </submittedName>
</protein>
<evidence type="ECO:0000313" key="2">
    <source>
        <dbReference type="Proteomes" id="UP000664940"/>
    </source>
</evidence>
<dbReference type="Proteomes" id="UP000664940">
    <property type="component" value="Unassembled WGS sequence"/>
</dbReference>